<evidence type="ECO:0000256" key="1">
    <source>
        <dbReference type="SAM" id="Phobius"/>
    </source>
</evidence>
<dbReference type="GO" id="GO:0016747">
    <property type="term" value="F:acyltransferase activity, transferring groups other than amino-acyl groups"/>
    <property type="evidence" value="ECO:0007669"/>
    <property type="project" value="InterPro"/>
</dbReference>
<evidence type="ECO:0000259" key="2">
    <source>
        <dbReference type="Pfam" id="PF01757"/>
    </source>
</evidence>
<gene>
    <name evidence="3" type="ORF">AUC70_03180</name>
</gene>
<dbReference type="PANTHER" id="PTHR23028:SF53">
    <property type="entry name" value="ACYL_TRANSF_3 DOMAIN-CONTAINING PROTEIN"/>
    <property type="match status" value="1"/>
</dbReference>
<sequence>MRALAVAAVVIFHANFSFRGQPMLTGGFLGVDIFFVISGYLITSIILRQLSAKDFSILRFYHRRARRILPALFLVLAVCIPFAWRLMRPIN</sequence>
<proteinExistence type="predicted"/>
<dbReference type="GO" id="GO:0009103">
    <property type="term" value="P:lipopolysaccharide biosynthetic process"/>
    <property type="evidence" value="ECO:0007669"/>
    <property type="project" value="TreeGrafter"/>
</dbReference>
<dbReference type="PANTHER" id="PTHR23028">
    <property type="entry name" value="ACETYLTRANSFERASE"/>
    <property type="match status" value="1"/>
</dbReference>
<name>A0A1E3VQR9_9HYPH</name>
<reference evidence="3 4" key="1">
    <citation type="journal article" date="2016" name="Environ. Microbiol.">
        <title>New Methyloceanibacter diversity from North Sea sediments includes methanotroph containing solely the soluble methane monooxygenase.</title>
        <authorList>
            <person name="Vekeman B."/>
            <person name="Kerckhof F.M."/>
            <person name="Cremers G."/>
            <person name="de Vos P."/>
            <person name="Vandamme P."/>
            <person name="Boon N."/>
            <person name="Op den Camp H.J."/>
            <person name="Heylen K."/>
        </authorList>
    </citation>
    <scope>NUCLEOTIDE SEQUENCE [LARGE SCALE GENOMIC DNA]</scope>
    <source>
        <strain evidence="3 4">R-67176</strain>
    </source>
</reference>
<dbReference type="EMBL" id="LPWE01000010">
    <property type="protein sequence ID" value="ODR95874.1"/>
    <property type="molecule type" value="Genomic_DNA"/>
</dbReference>
<dbReference type="Pfam" id="PF01757">
    <property type="entry name" value="Acyl_transf_3"/>
    <property type="match status" value="1"/>
</dbReference>
<dbReference type="STRING" id="1774970.AUC70_03180"/>
<feature type="domain" description="Acyltransferase 3" evidence="2">
    <location>
        <begin position="1"/>
        <end position="85"/>
    </location>
</feature>
<feature type="transmembrane region" description="Helical" evidence="1">
    <location>
        <begin position="27"/>
        <end position="47"/>
    </location>
</feature>
<dbReference type="GO" id="GO:0016020">
    <property type="term" value="C:membrane"/>
    <property type="evidence" value="ECO:0007669"/>
    <property type="project" value="TreeGrafter"/>
</dbReference>
<dbReference type="AlphaFoldDB" id="A0A1E3VQR9"/>
<evidence type="ECO:0000313" key="3">
    <source>
        <dbReference type="EMBL" id="ODR95874.1"/>
    </source>
</evidence>
<dbReference type="InterPro" id="IPR050879">
    <property type="entry name" value="Acyltransferase_3"/>
</dbReference>
<accession>A0A1E3VQR9</accession>
<protein>
    <recommendedName>
        <fullName evidence="2">Acyltransferase 3 domain-containing protein</fullName>
    </recommendedName>
</protein>
<keyword evidence="1" id="KW-1133">Transmembrane helix</keyword>
<feature type="transmembrane region" description="Helical" evidence="1">
    <location>
        <begin position="68"/>
        <end position="87"/>
    </location>
</feature>
<dbReference type="InterPro" id="IPR002656">
    <property type="entry name" value="Acyl_transf_3_dom"/>
</dbReference>
<evidence type="ECO:0000313" key="4">
    <source>
        <dbReference type="Proteomes" id="UP000094172"/>
    </source>
</evidence>
<keyword evidence="1" id="KW-0812">Transmembrane</keyword>
<keyword evidence="4" id="KW-1185">Reference proteome</keyword>
<dbReference type="Proteomes" id="UP000094172">
    <property type="component" value="Unassembled WGS sequence"/>
</dbReference>
<organism evidence="3 4">
    <name type="scientific">Methyloceanibacter stevinii</name>
    <dbReference type="NCBI Taxonomy" id="1774970"/>
    <lineage>
        <taxon>Bacteria</taxon>
        <taxon>Pseudomonadati</taxon>
        <taxon>Pseudomonadota</taxon>
        <taxon>Alphaproteobacteria</taxon>
        <taxon>Hyphomicrobiales</taxon>
        <taxon>Hyphomicrobiaceae</taxon>
        <taxon>Methyloceanibacter</taxon>
    </lineage>
</organism>
<keyword evidence="1" id="KW-0472">Membrane</keyword>
<comment type="caution">
    <text evidence="3">The sequence shown here is derived from an EMBL/GenBank/DDBJ whole genome shotgun (WGS) entry which is preliminary data.</text>
</comment>